<dbReference type="AlphaFoldDB" id="A0A8S1NRD9"/>
<gene>
    <name evidence="1" type="ORF">PSON_ATCC_30995.1.T0640007</name>
</gene>
<evidence type="ECO:0000313" key="1">
    <source>
        <dbReference type="EMBL" id="CAD8095108.1"/>
    </source>
</evidence>
<keyword evidence="2" id="KW-1185">Reference proteome</keyword>
<reference evidence="1" key="1">
    <citation type="submission" date="2021-01" db="EMBL/GenBank/DDBJ databases">
        <authorList>
            <consortium name="Genoscope - CEA"/>
            <person name="William W."/>
        </authorList>
    </citation>
    <scope>NUCLEOTIDE SEQUENCE</scope>
</reference>
<protein>
    <submittedName>
        <fullName evidence="1">Uncharacterized protein</fullName>
    </submittedName>
</protein>
<organism evidence="1 2">
    <name type="scientific">Paramecium sonneborni</name>
    <dbReference type="NCBI Taxonomy" id="65129"/>
    <lineage>
        <taxon>Eukaryota</taxon>
        <taxon>Sar</taxon>
        <taxon>Alveolata</taxon>
        <taxon>Ciliophora</taxon>
        <taxon>Intramacronucleata</taxon>
        <taxon>Oligohymenophorea</taxon>
        <taxon>Peniculida</taxon>
        <taxon>Parameciidae</taxon>
        <taxon>Paramecium</taxon>
    </lineage>
</organism>
<sequence length="142" mass="17143">MNKNSNLLYKEQLIINLRKILDFHRNSCLVQKLQIDSQNIKLQVGILFVMVDLELTFQSHQIEMRMVLFFYIRYNKQKIIFGYSGLVWMQYLQIKQEALQELNQMSNDCEFLLMGYKCDLDRKTDSIFQSFFIRQKEQVIIL</sequence>
<proteinExistence type="predicted"/>
<name>A0A8S1NRD9_9CILI</name>
<dbReference type="Proteomes" id="UP000692954">
    <property type="component" value="Unassembled WGS sequence"/>
</dbReference>
<accession>A0A8S1NRD9</accession>
<dbReference type="EMBL" id="CAJJDN010000064">
    <property type="protein sequence ID" value="CAD8095108.1"/>
    <property type="molecule type" value="Genomic_DNA"/>
</dbReference>
<evidence type="ECO:0000313" key="2">
    <source>
        <dbReference type="Proteomes" id="UP000692954"/>
    </source>
</evidence>
<comment type="caution">
    <text evidence="1">The sequence shown here is derived from an EMBL/GenBank/DDBJ whole genome shotgun (WGS) entry which is preliminary data.</text>
</comment>